<dbReference type="PANTHER" id="PTHR16305">
    <property type="entry name" value="TESTICULAR SOLUBLE ADENYLYL CYCLASE"/>
    <property type="match status" value="1"/>
</dbReference>
<dbReference type="SUPFAM" id="SSF46894">
    <property type="entry name" value="C-terminal effector domain of the bipartite response regulators"/>
    <property type="match status" value="1"/>
</dbReference>
<dbReference type="Pfam" id="PF13191">
    <property type="entry name" value="AAA_16"/>
    <property type="match status" value="1"/>
</dbReference>
<keyword evidence="1" id="KW-0547">Nucleotide-binding</keyword>
<evidence type="ECO:0000313" key="6">
    <source>
        <dbReference type="Proteomes" id="UP000577707"/>
    </source>
</evidence>
<dbReference type="RefSeq" id="WP_183542458.1">
    <property type="nucleotide sequence ID" value="NZ_BMQT01000004.1"/>
</dbReference>
<dbReference type="PRINTS" id="PR00038">
    <property type="entry name" value="HTHLUXR"/>
</dbReference>
<comment type="caution">
    <text evidence="5">The sequence shown here is derived from an EMBL/GenBank/DDBJ whole genome shotgun (WGS) entry which is preliminary data.</text>
</comment>
<evidence type="ECO:0000256" key="3">
    <source>
        <dbReference type="SAM" id="MobiDB-lite"/>
    </source>
</evidence>
<reference evidence="5 6" key="1">
    <citation type="submission" date="2020-08" db="EMBL/GenBank/DDBJ databases">
        <title>Genomic Encyclopedia of Type Strains, Phase III (KMG-III): the genomes of soil and plant-associated and newly described type strains.</title>
        <authorList>
            <person name="Whitman W."/>
        </authorList>
    </citation>
    <scope>NUCLEOTIDE SEQUENCE [LARGE SCALE GENOMIC DNA]</scope>
    <source>
        <strain evidence="5 6">CECT 3302</strain>
    </source>
</reference>
<evidence type="ECO:0000259" key="4">
    <source>
        <dbReference type="PROSITE" id="PS50043"/>
    </source>
</evidence>
<dbReference type="InterPro" id="IPR027417">
    <property type="entry name" value="P-loop_NTPase"/>
</dbReference>
<dbReference type="EMBL" id="JACHXG010000002">
    <property type="protein sequence ID" value="MBB3087856.1"/>
    <property type="molecule type" value="Genomic_DNA"/>
</dbReference>
<evidence type="ECO:0000313" key="5">
    <source>
        <dbReference type="EMBL" id="MBB3087856.1"/>
    </source>
</evidence>
<dbReference type="InterPro" id="IPR041664">
    <property type="entry name" value="AAA_16"/>
</dbReference>
<dbReference type="InterPro" id="IPR000792">
    <property type="entry name" value="Tscrpt_reg_LuxR_C"/>
</dbReference>
<dbReference type="GO" id="GO:0006355">
    <property type="term" value="P:regulation of DNA-templated transcription"/>
    <property type="evidence" value="ECO:0007669"/>
    <property type="project" value="InterPro"/>
</dbReference>
<keyword evidence="5" id="KW-0238">DNA-binding</keyword>
<dbReference type="GO" id="GO:0004016">
    <property type="term" value="F:adenylate cyclase activity"/>
    <property type="evidence" value="ECO:0007669"/>
    <property type="project" value="TreeGrafter"/>
</dbReference>
<dbReference type="PROSITE" id="PS50043">
    <property type="entry name" value="HTH_LUXR_2"/>
    <property type="match status" value="1"/>
</dbReference>
<dbReference type="CDD" id="cd06170">
    <property type="entry name" value="LuxR_C_like"/>
    <property type="match status" value="1"/>
</dbReference>
<feature type="domain" description="HTH luxR-type" evidence="4">
    <location>
        <begin position="920"/>
        <end position="985"/>
    </location>
</feature>
<evidence type="ECO:0000256" key="2">
    <source>
        <dbReference type="ARBA" id="ARBA00022840"/>
    </source>
</evidence>
<accession>A0A7W5A1D5</accession>
<dbReference type="GO" id="GO:0005524">
    <property type="term" value="F:ATP binding"/>
    <property type="evidence" value="ECO:0007669"/>
    <property type="project" value="UniProtKB-KW"/>
</dbReference>
<keyword evidence="2" id="KW-0067">ATP-binding</keyword>
<dbReference type="GO" id="GO:0003677">
    <property type="term" value="F:DNA binding"/>
    <property type="evidence" value="ECO:0007669"/>
    <property type="project" value="UniProtKB-KW"/>
</dbReference>
<dbReference type="Proteomes" id="UP000577707">
    <property type="component" value="Unassembled WGS sequence"/>
</dbReference>
<dbReference type="InterPro" id="IPR016032">
    <property type="entry name" value="Sig_transdc_resp-reg_C-effctor"/>
</dbReference>
<sequence length="988" mass="105799">MRDPEHDLSQTGAVRGDERASPPAANPRRGQPNRLSSATLVGRERELSDLVAGLATTPAVAVIEGDSGIGKTRLIDELRTHPAYAGRRFAVGRCRSIGEPFPLGPVVESLRRHGEALQIAALSPVAGAVRPLLPELSSVLPPLPPGLDDHVAERHRVFRGLVEVIEALGEMVLVLEDLHWADEQTVEFIDYLVSDPPPRLGLVLTYRGAEVAPPTRTVLGRVPAEVGQVQIGLSSLTPPQTRLLASAILDTDTLSEEFATYLWERTAGLPFAIEELLALLQARGSLAQHGSQWIRRALDELDVPDRIRDTVLERAGRLSPAARTVAEAAAVLQTAQPPHVLQASADCGGDVLLDALEEALRSGLLFEDGANLGFRHPLAAQAVYDAIPGPRRRQIHSRAAAALQELGDPAIGQIAHHLRETGRSAAWAEAAERAADQAMTLRNDGQAVRLLADVLREADLDAEIRARLAVKLGQAAVEAIHAAPDVTGLLASVLEEPLPAPARGELRLSLSVLLSQVGGDPVLRRQLYADAVDDLGHRPDLQAWAMVGLGIPTVPGVEPAELLHWLHRSLEIVPRIEDPVSRVFMWGKAAMVLVALGDPAWRHLVDRMEEQTGGSPQRRGEVNAYDSVGLEACYSGHHVVAERLLSAGLRGAAACESHRLELRVRRSVALLDYSRGRWEGLDEQVRVLVDELDGYASGRLVVEAVAGALALARGDLDTAMAGLTAVVRRAEELNDLDVLPVPAAALIRLQVARGEVTEAAGVGEDVLRGAESMGIWVPALRAVPPYVEALCTAGRVDEARAMMARVTAAVEGLEGLLAPAVFAHSGGHLAAAAADWADAARLFSAAADHYRRFDFPYEAAQAAEQAACCHHELGDAAAKDLMSTALAAYESLGAEWDMSRASRLGRRIGVPVPGRHRGGRYGYGSQLSPRERQVAELAAAGLTDQQIARELHLSVKTVEKHVSAAKRKLETPTRVALAVRLSEVEPPA</sequence>
<dbReference type="Gene3D" id="1.10.10.10">
    <property type="entry name" value="Winged helix-like DNA-binding domain superfamily/Winged helix DNA-binding domain"/>
    <property type="match status" value="1"/>
</dbReference>
<dbReference type="SMART" id="SM00421">
    <property type="entry name" value="HTH_LUXR"/>
    <property type="match status" value="1"/>
</dbReference>
<dbReference type="Pfam" id="PF00196">
    <property type="entry name" value="GerE"/>
    <property type="match status" value="1"/>
</dbReference>
<keyword evidence="6" id="KW-1185">Reference proteome</keyword>
<dbReference type="PANTHER" id="PTHR16305:SF35">
    <property type="entry name" value="TRANSCRIPTIONAL ACTIVATOR DOMAIN"/>
    <property type="match status" value="1"/>
</dbReference>
<gene>
    <name evidence="5" type="ORF">FHS12_000789</name>
</gene>
<evidence type="ECO:0000256" key="1">
    <source>
        <dbReference type="ARBA" id="ARBA00022741"/>
    </source>
</evidence>
<name>A0A7W5A1D5_9ACTN</name>
<organism evidence="5 6">
    <name type="scientific">Nocardioides albus</name>
    <dbReference type="NCBI Taxonomy" id="1841"/>
    <lineage>
        <taxon>Bacteria</taxon>
        <taxon>Bacillati</taxon>
        <taxon>Actinomycetota</taxon>
        <taxon>Actinomycetes</taxon>
        <taxon>Propionibacteriales</taxon>
        <taxon>Nocardioidaceae</taxon>
        <taxon>Nocardioides</taxon>
    </lineage>
</organism>
<proteinExistence type="predicted"/>
<dbReference type="AlphaFoldDB" id="A0A7W5A1D5"/>
<dbReference type="InterPro" id="IPR036388">
    <property type="entry name" value="WH-like_DNA-bd_sf"/>
</dbReference>
<dbReference type="SUPFAM" id="SSF52540">
    <property type="entry name" value="P-loop containing nucleoside triphosphate hydrolases"/>
    <property type="match status" value="1"/>
</dbReference>
<feature type="region of interest" description="Disordered" evidence="3">
    <location>
        <begin position="1"/>
        <end position="35"/>
    </location>
</feature>
<protein>
    <submittedName>
        <fullName evidence="5">DNA-binding CsgD family transcriptional regulator</fullName>
    </submittedName>
</protein>
<dbReference type="GO" id="GO:0005737">
    <property type="term" value="C:cytoplasm"/>
    <property type="evidence" value="ECO:0007669"/>
    <property type="project" value="TreeGrafter"/>
</dbReference>